<protein>
    <recommendedName>
        <fullName evidence="3">CCT domain-containing protein</fullName>
    </recommendedName>
</protein>
<evidence type="ECO:0000256" key="1">
    <source>
        <dbReference type="ARBA" id="ARBA00004123"/>
    </source>
</evidence>
<dbReference type="GO" id="GO:0003700">
    <property type="term" value="F:DNA-binding transcription factor activity"/>
    <property type="evidence" value="ECO:0007669"/>
    <property type="project" value="TreeGrafter"/>
</dbReference>
<comment type="subcellular location">
    <subcellularLocation>
        <location evidence="1">Nucleus</location>
    </subcellularLocation>
</comment>
<gene>
    <name evidence="4" type="ORF">HHK36_004699</name>
</gene>
<feature type="domain" description="CCT" evidence="3">
    <location>
        <begin position="130"/>
        <end position="150"/>
    </location>
</feature>
<proteinExistence type="predicted"/>
<dbReference type="InterPro" id="IPR010402">
    <property type="entry name" value="CCT_domain"/>
</dbReference>
<keyword evidence="2" id="KW-0539">Nucleus</keyword>
<dbReference type="AlphaFoldDB" id="A0A834ZSI8"/>
<dbReference type="Pfam" id="PF06203">
    <property type="entry name" value="CCT"/>
    <property type="match status" value="1"/>
</dbReference>
<organism evidence="4 5">
    <name type="scientific">Tetracentron sinense</name>
    <name type="common">Spur-leaf</name>
    <dbReference type="NCBI Taxonomy" id="13715"/>
    <lineage>
        <taxon>Eukaryota</taxon>
        <taxon>Viridiplantae</taxon>
        <taxon>Streptophyta</taxon>
        <taxon>Embryophyta</taxon>
        <taxon>Tracheophyta</taxon>
        <taxon>Spermatophyta</taxon>
        <taxon>Magnoliopsida</taxon>
        <taxon>Trochodendrales</taxon>
        <taxon>Trochodendraceae</taxon>
        <taxon>Tetracentron</taxon>
    </lineage>
</organism>
<dbReference type="EMBL" id="JABCRI010000003">
    <property type="protein sequence ID" value="KAF8408636.1"/>
    <property type="molecule type" value="Genomic_DNA"/>
</dbReference>
<evidence type="ECO:0000313" key="5">
    <source>
        <dbReference type="Proteomes" id="UP000655225"/>
    </source>
</evidence>
<dbReference type="OMA" id="KENMEEW"/>
<dbReference type="GO" id="GO:0005634">
    <property type="term" value="C:nucleus"/>
    <property type="evidence" value="ECO:0007669"/>
    <property type="project" value="UniProtKB-SubCell"/>
</dbReference>
<dbReference type="GO" id="GO:0009909">
    <property type="term" value="P:regulation of flower development"/>
    <property type="evidence" value="ECO:0007669"/>
    <property type="project" value="InterPro"/>
</dbReference>
<evidence type="ECO:0000313" key="4">
    <source>
        <dbReference type="EMBL" id="KAF8408636.1"/>
    </source>
</evidence>
<keyword evidence="5" id="KW-1185">Reference proteome</keyword>
<sequence length="202" mass="22787">MASSVSEFISDYSFPTDFCEIPPSFTASAMWGEISFPFSETESMNIMQPETGTESSVSGASFPERLGLSTLDMADSTLLPDFDTAFCGIVDGIQSYGAGIYPQDLYEFGEKRNGFASDFRPSHASGDFWYACRKTLADRRVRVRGRFARNSELSEEAMAMKNNNNRHEEEELYYDGDAQIKQNEEDWLQESVASLMYFPYIS</sequence>
<evidence type="ECO:0000256" key="2">
    <source>
        <dbReference type="ARBA" id="ARBA00023242"/>
    </source>
</evidence>
<dbReference type="PANTHER" id="PTHR31319">
    <property type="entry name" value="ZINC FINGER PROTEIN CONSTANS-LIKE 4"/>
    <property type="match status" value="1"/>
</dbReference>
<evidence type="ECO:0000259" key="3">
    <source>
        <dbReference type="Pfam" id="PF06203"/>
    </source>
</evidence>
<comment type="caution">
    <text evidence="4">The sequence shown here is derived from an EMBL/GenBank/DDBJ whole genome shotgun (WGS) entry which is preliminary data.</text>
</comment>
<reference evidence="4 5" key="1">
    <citation type="submission" date="2020-04" db="EMBL/GenBank/DDBJ databases">
        <title>Plant Genome Project.</title>
        <authorList>
            <person name="Zhang R.-G."/>
        </authorList>
    </citation>
    <scope>NUCLEOTIDE SEQUENCE [LARGE SCALE GENOMIC DNA]</scope>
    <source>
        <strain evidence="4">YNK0</strain>
        <tissue evidence="4">Leaf</tissue>
    </source>
</reference>
<dbReference type="InterPro" id="IPR045281">
    <property type="entry name" value="CONSTANS-like"/>
</dbReference>
<name>A0A834ZSI8_TETSI</name>
<dbReference type="PANTHER" id="PTHR31319:SF114">
    <property type="entry name" value="OS12G0262400 PROTEIN"/>
    <property type="match status" value="1"/>
</dbReference>
<dbReference type="OrthoDB" id="153872at2759"/>
<dbReference type="Proteomes" id="UP000655225">
    <property type="component" value="Unassembled WGS sequence"/>
</dbReference>
<accession>A0A834ZSI8</accession>